<dbReference type="SUPFAM" id="SSF47616">
    <property type="entry name" value="GST C-terminal domain-like"/>
    <property type="match status" value="1"/>
</dbReference>
<organism evidence="2 3">
    <name type="scientific">Seminavis robusta</name>
    <dbReference type="NCBI Taxonomy" id="568900"/>
    <lineage>
        <taxon>Eukaryota</taxon>
        <taxon>Sar</taxon>
        <taxon>Stramenopiles</taxon>
        <taxon>Ochrophyta</taxon>
        <taxon>Bacillariophyta</taxon>
        <taxon>Bacillariophyceae</taxon>
        <taxon>Bacillariophycidae</taxon>
        <taxon>Naviculales</taxon>
        <taxon>Naviculaceae</taxon>
        <taxon>Seminavis</taxon>
    </lineage>
</organism>
<proteinExistence type="predicted"/>
<dbReference type="InterPro" id="IPR036282">
    <property type="entry name" value="Glutathione-S-Trfase_C_sf"/>
</dbReference>
<dbReference type="Gene3D" id="1.20.1050.10">
    <property type="match status" value="1"/>
</dbReference>
<protein>
    <recommendedName>
        <fullName evidence="4">Glutathione S-transferase</fullName>
    </recommendedName>
</protein>
<dbReference type="OrthoDB" id="9988732at2759"/>
<dbReference type="Proteomes" id="UP001153069">
    <property type="component" value="Unassembled WGS sequence"/>
</dbReference>
<dbReference type="EMBL" id="CAICTM010000437">
    <property type="protein sequence ID" value="CAB9510484.1"/>
    <property type="molecule type" value="Genomic_DNA"/>
</dbReference>
<comment type="caution">
    <text evidence="2">The sequence shown here is derived from an EMBL/GenBank/DDBJ whole genome shotgun (WGS) entry which is preliminary data.</text>
</comment>
<sequence length="341" mass="38052">MTTAVAENGSAATLSPMNMKPTTETQIQGQAPLRVARVIVNLFSRVGKREPPAPEKTEHIRLISIATSHFVEKARWGLDMLEESKESPLFYTEDLHTPAFASFFTVPASKNKASQTPMIVRSDDTVMWGSDTILRELCSGKNGAPINLYPGDLKDEIMELEDELGRRLGASGRCYAYGSFMLDKQYYGLAIQQTTSNCSKVEQKVFEKMFDKGIDKALIDLMNINDEVMETSARELRAMFGELSDRLERTGDEYLVGNTFTAADLAFATLVYFIVRPPECEPLLIPEKGMPPKLLGLFHELAATKAGQHALKIYKKHRPVDAAGKLVLKNVNQNHNPFKLF</sequence>
<dbReference type="Pfam" id="PF13410">
    <property type="entry name" value="GST_C_2"/>
    <property type="match status" value="1"/>
</dbReference>
<evidence type="ECO:0000313" key="3">
    <source>
        <dbReference type="Proteomes" id="UP001153069"/>
    </source>
</evidence>
<gene>
    <name evidence="2" type="ORF">SEMRO_438_G143050.1</name>
</gene>
<evidence type="ECO:0000256" key="1">
    <source>
        <dbReference type="SAM" id="MobiDB-lite"/>
    </source>
</evidence>
<feature type="region of interest" description="Disordered" evidence="1">
    <location>
        <begin position="1"/>
        <end position="28"/>
    </location>
</feature>
<reference evidence="2" key="1">
    <citation type="submission" date="2020-06" db="EMBL/GenBank/DDBJ databases">
        <authorList>
            <consortium name="Plant Systems Biology data submission"/>
        </authorList>
    </citation>
    <scope>NUCLEOTIDE SEQUENCE</scope>
    <source>
        <strain evidence="2">D6</strain>
    </source>
</reference>
<evidence type="ECO:0000313" key="2">
    <source>
        <dbReference type="EMBL" id="CAB9510484.1"/>
    </source>
</evidence>
<evidence type="ECO:0008006" key="4">
    <source>
        <dbReference type="Google" id="ProtNLM"/>
    </source>
</evidence>
<accession>A0A9N8E2G2</accession>
<dbReference type="AlphaFoldDB" id="A0A9N8E2G2"/>
<keyword evidence="3" id="KW-1185">Reference proteome</keyword>
<name>A0A9N8E2G2_9STRA</name>